<feature type="domain" description="VOC" evidence="2">
    <location>
        <begin position="2"/>
        <end position="119"/>
    </location>
</feature>
<evidence type="ECO:0000256" key="1">
    <source>
        <dbReference type="ARBA" id="ARBA00022723"/>
    </source>
</evidence>
<evidence type="ECO:0000259" key="2">
    <source>
        <dbReference type="PROSITE" id="PS51819"/>
    </source>
</evidence>
<name>A0A6P1MKP6_9FIRM</name>
<dbReference type="RefSeq" id="WP_162361349.1">
    <property type="nucleotide sequence ID" value="NZ_CP047591.1"/>
</dbReference>
<dbReference type="PANTHER" id="PTHR43048:SF3">
    <property type="entry name" value="METHYLMALONYL-COA EPIMERASE, MITOCHONDRIAL"/>
    <property type="match status" value="1"/>
</dbReference>
<gene>
    <name evidence="3" type="ORF">Ami3637_03520</name>
</gene>
<dbReference type="SUPFAM" id="SSF54593">
    <property type="entry name" value="Glyoxalase/Bleomycin resistance protein/Dihydroxybiphenyl dioxygenase"/>
    <property type="match status" value="1"/>
</dbReference>
<evidence type="ECO:0000313" key="4">
    <source>
        <dbReference type="Proteomes" id="UP000463883"/>
    </source>
</evidence>
<keyword evidence="4" id="KW-1185">Reference proteome</keyword>
<proteinExistence type="predicted"/>
<dbReference type="GO" id="GO:0004493">
    <property type="term" value="F:methylmalonyl-CoA epimerase activity"/>
    <property type="evidence" value="ECO:0007669"/>
    <property type="project" value="TreeGrafter"/>
</dbReference>
<dbReference type="PROSITE" id="PS51819">
    <property type="entry name" value="VOC"/>
    <property type="match status" value="1"/>
</dbReference>
<protein>
    <submittedName>
        <fullName evidence="3">VOC family protein</fullName>
    </submittedName>
</protein>
<dbReference type="Gene3D" id="3.10.180.10">
    <property type="entry name" value="2,3-Dihydroxybiphenyl 1,2-Dioxygenase, domain 1"/>
    <property type="match status" value="1"/>
</dbReference>
<organism evidence="3 4">
    <name type="scientific">Aminipila terrae</name>
    <dbReference type="NCBI Taxonomy" id="2697030"/>
    <lineage>
        <taxon>Bacteria</taxon>
        <taxon>Bacillati</taxon>
        <taxon>Bacillota</taxon>
        <taxon>Clostridia</taxon>
        <taxon>Peptostreptococcales</taxon>
        <taxon>Anaerovoracaceae</taxon>
        <taxon>Aminipila</taxon>
    </lineage>
</organism>
<dbReference type="GO" id="GO:0046872">
    <property type="term" value="F:metal ion binding"/>
    <property type="evidence" value="ECO:0007669"/>
    <property type="project" value="UniProtKB-KW"/>
</dbReference>
<dbReference type="CDD" id="cd06587">
    <property type="entry name" value="VOC"/>
    <property type="match status" value="1"/>
</dbReference>
<keyword evidence="1" id="KW-0479">Metal-binding</keyword>
<dbReference type="InterPro" id="IPR004360">
    <property type="entry name" value="Glyas_Fos-R_dOase_dom"/>
</dbReference>
<dbReference type="Proteomes" id="UP000463883">
    <property type="component" value="Chromosome"/>
</dbReference>
<accession>A0A6P1MKP6</accession>
<dbReference type="EMBL" id="CP047591">
    <property type="protein sequence ID" value="QHI71575.1"/>
    <property type="molecule type" value="Genomic_DNA"/>
</dbReference>
<dbReference type="Pfam" id="PF00903">
    <property type="entry name" value="Glyoxalase"/>
    <property type="match status" value="1"/>
</dbReference>
<dbReference type="InterPro" id="IPR051785">
    <property type="entry name" value="MMCE/EMCE_epimerase"/>
</dbReference>
<reference evidence="3 4" key="1">
    <citation type="submission" date="2020-01" db="EMBL/GenBank/DDBJ databases">
        <title>Genomic analysis of Aminipila sp. CBA3637.</title>
        <authorList>
            <person name="Kim Y.B."/>
            <person name="Roh S.W."/>
        </authorList>
    </citation>
    <scope>NUCLEOTIDE SEQUENCE [LARGE SCALE GENOMIC DNA]</scope>
    <source>
        <strain evidence="3 4">CBA3637</strain>
    </source>
</reference>
<sequence length="121" mass="13602">MKFCWSTLQVKNMEKSIAFYTEIIGLEVVRKFSAGPDTEIAFLGNSDTKIELICDGTMGKTNVGDDISWGFEVDSLDEALDMVKEKEITIVNGPVQPNPHVKYFFIKDPDGMNIQIVENIH</sequence>
<dbReference type="PANTHER" id="PTHR43048">
    <property type="entry name" value="METHYLMALONYL-COA EPIMERASE"/>
    <property type="match status" value="1"/>
</dbReference>
<dbReference type="InterPro" id="IPR029068">
    <property type="entry name" value="Glyas_Bleomycin-R_OHBP_Dase"/>
</dbReference>
<evidence type="ECO:0000313" key="3">
    <source>
        <dbReference type="EMBL" id="QHI71575.1"/>
    </source>
</evidence>
<dbReference type="GO" id="GO:0046491">
    <property type="term" value="P:L-methylmalonyl-CoA metabolic process"/>
    <property type="evidence" value="ECO:0007669"/>
    <property type="project" value="TreeGrafter"/>
</dbReference>
<dbReference type="InterPro" id="IPR037523">
    <property type="entry name" value="VOC_core"/>
</dbReference>
<dbReference type="AlphaFoldDB" id="A0A6P1MKP6"/>
<dbReference type="KEGG" id="amic:Ami3637_03520"/>